<sequence>AVEDQILCKVSPDAQVAAAAGKVDVAGMLMVSLTGDAAIAAPSPALMLRVENTCELGGVRHSVTARADWGAAELEVTVAGTEDTATHRVASFEAHEAEGDVSADQRTQSGHCVAFVHSDDDWFKMNDDKVIRLSEPPDHFPCLVLPTRVDTPTGRLLRGKQARADPRTMLDLLTSKVAEAVLVRRTRSAGMSILMSSDARNLRKKVKIWDMRARHTQPVPCQVCQGAEFICKGDWLEHVNKEHGGEQRYRNALFALESLCPRKTAGQEMRLIISNFTEFYTRGAMGWDGFSEEMTGQEVDLAGPGCFMQAPEAVAVLLDPETCHEERRLVLLHKRRVNDAQASGHERVNVCQECFDNFKKNPPAMCKYALANHMWIGRWLPLFRDTTQAREMLLALARVVATKVVLRPDRRSKALTRFPTPELGKSFAVSFTGPPSQGDERPDEAQRRGRARVSRIAQLQIEKSVFDAQAAYLRKTNVVYAETTYDADLVAQWCPAGDEKQVPPPISDPAVGAPMETDDPGAVLPSGPRDAAAAGHADRIDEDVALERQSRVVAAVHPDDIPGAKAHESCMQITGLQHQLEELDAAAARSVAAEAESALESQLDGNDSCLQDEAGRERRLEQRAKVRKFAQKATSEQSQHKMIAELQWLLSGVGYQAAPPVAPSTSQPSDAVAASASTTVPRLQVARGSRPSSLFNWEAMTQELEHTVDGEDEQCKVDPDLPSNRFASDWLVPHLFSSIYWLTERHASQCDFLKSGGMRRGNACMILFGEPVVFCAPNLADTKQPLLLVVQGVEIRLGGSFVAGNETLPKYRDMMKRLAGDPVGQTIVFDKMMKLFFIHVLAARPELLEHRRRARPSADQCTDGVAASSFGPGIFGPVLAFLGEIEAQGRGSLHPHILVWLLGIKAADALPMLQRDTGSLQTRLATWMKQCASSMQSTCQSSVMRAPQRFGHLDQVAEPLPFSKTGRSLTRYDGGSEIDAMRDDLQRDSVEPTEEQSRLFEDAAEKAAWSRPELPLKAKSVTQSSAAGDGEPGPGSTCSKVVAEFAVFRCPDHRRRGALHRRGDLSAGEQSPHLWEQAFTEDARSLAEEILVHVRGESCFKYSGDKVQKLCRHGYHYIISLPGWQRRRQGKHLRNAVVVVGQSEHGMTGRLLLNLEHPVECLTNYAGLDCMRCNLDVQ</sequence>
<feature type="non-terminal residue" evidence="3">
    <location>
        <position position="1"/>
    </location>
</feature>
<reference evidence="3" key="1">
    <citation type="submission" date="2023-10" db="EMBL/GenBank/DDBJ databases">
        <authorList>
            <person name="Chen Y."/>
            <person name="Shah S."/>
            <person name="Dougan E. K."/>
            <person name="Thang M."/>
            <person name="Chan C."/>
        </authorList>
    </citation>
    <scope>NUCLEOTIDE SEQUENCE [LARGE SCALE GENOMIC DNA]</scope>
</reference>
<feature type="domain" description="DUF6570" evidence="2">
    <location>
        <begin position="365"/>
        <end position="488"/>
    </location>
</feature>
<dbReference type="Pfam" id="PF20209">
    <property type="entry name" value="DUF6570"/>
    <property type="match status" value="1"/>
</dbReference>
<evidence type="ECO:0000313" key="4">
    <source>
        <dbReference type="Proteomes" id="UP001189429"/>
    </source>
</evidence>
<feature type="region of interest" description="Disordered" evidence="1">
    <location>
        <begin position="426"/>
        <end position="451"/>
    </location>
</feature>
<feature type="compositionally biased region" description="Basic and acidic residues" evidence="1">
    <location>
        <begin position="438"/>
        <end position="447"/>
    </location>
</feature>
<accession>A0ABN9Q9M7</accession>
<keyword evidence="4" id="KW-1185">Reference proteome</keyword>
<evidence type="ECO:0000256" key="1">
    <source>
        <dbReference type="SAM" id="MobiDB-lite"/>
    </source>
</evidence>
<name>A0ABN9Q9M7_9DINO</name>
<feature type="region of interest" description="Disordered" evidence="1">
    <location>
        <begin position="973"/>
        <end position="1036"/>
    </location>
</feature>
<gene>
    <name evidence="3" type="ORF">PCOR1329_LOCUS10041</name>
</gene>
<dbReference type="InterPro" id="IPR046700">
    <property type="entry name" value="DUF6570"/>
</dbReference>
<dbReference type="EMBL" id="CAUYUJ010002828">
    <property type="protein sequence ID" value="CAK0802542.1"/>
    <property type="molecule type" value="Genomic_DNA"/>
</dbReference>
<feature type="compositionally biased region" description="Basic and acidic residues" evidence="1">
    <location>
        <begin position="979"/>
        <end position="1005"/>
    </location>
</feature>
<organism evidence="3 4">
    <name type="scientific">Prorocentrum cordatum</name>
    <dbReference type="NCBI Taxonomy" id="2364126"/>
    <lineage>
        <taxon>Eukaryota</taxon>
        <taxon>Sar</taxon>
        <taxon>Alveolata</taxon>
        <taxon>Dinophyceae</taxon>
        <taxon>Prorocentrales</taxon>
        <taxon>Prorocentraceae</taxon>
        <taxon>Prorocentrum</taxon>
    </lineage>
</organism>
<comment type="caution">
    <text evidence="3">The sequence shown here is derived from an EMBL/GenBank/DDBJ whole genome shotgun (WGS) entry which is preliminary data.</text>
</comment>
<protein>
    <recommendedName>
        <fullName evidence="2">DUF6570 domain-containing protein</fullName>
    </recommendedName>
</protein>
<feature type="non-terminal residue" evidence="3">
    <location>
        <position position="1178"/>
    </location>
</feature>
<evidence type="ECO:0000259" key="2">
    <source>
        <dbReference type="Pfam" id="PF20209"/>
    </source>
</evidence>
<proteinExistence type="predicted"/>
<feature type="region of interest" description="Disordered" evidence="1">
    <location>
        <begin position="511"/>
        <end position="535"/>
    </location>
</feature>
<evidence type="ECO:0000313" key="3">
    <source>
        <dbReference type="EMBL" id="CAK0802542.1"/>
    </source>
</evidence>
<dbReference type="Proteomes" id="UP001189429">
    <property type="component" value="Unassembled WGS sequence"/>
</dbReference>